<comment type="caution">
    <text evidence="1">The sequence shown here is derived from an EMBL/GenBank/DDBJ whole genome shotgun (WGS) entry which is preliminary data.</text>
</comment>
<dbReference type="Proteomes" id="UP000198287">
    <property type="component" value="Unassembled WGS sequence"/>
</dbReference>
<dbReference type="EMBL" id="LNIX01000010">
    <property type="protein sequence ID" value="OXA49703.1"/>
    <property type="molecule type" value="Genomic_DNA"/>
</dbReference>
<evidence type="ECO:0008006" key="3">
    <source>
        <dbReference type="Google" id="ProtNLM"/>
    </source>
</evidence>
<proteinExistence type="predicted"/>
<name>A0A226DWR8_FOLCA</name>
<evidence type="ECO:0000313" key="2">
    <source>
        <dbReference type="Proteomes" id="UP000198287"/>
    </source>
</evidence>
<reference evidence="1 2" key="1">
    <citation type="submission" date="2015-12" db="EMBL/GenBank/DDBJ databases">
        <title>The genome of Folsomia candida.</title>
        <authorList>
            <person name="Faddeeva A."/>
            <person name="Derks M.F."/>
            <person name="Anvar Y."/>
            <person name="Smit S."/>
            <person name="Van Straalen N."/>
            <person name="Roelofs D."/>
        </authorList>
    </citation>
    <scope>NUCLEOTIDE SEQUENCE [LARGE SCALE GENOMIC DNA]</scope>
    <source>
        <strain evidence="1 2">VU population</strain>
        <tissue evidence="1">Whole body</tissue>
    </source>
</reference>
<protein>
    <recommendedName>
        <fullName evidence="3">Death domain-containing protein</fullName>
    </recommendedName>
</protein>
<keyword evidence="2" id="KW-1185">Reference proteome</keyword>
<gene>
    <name evidence="1" type="ORF">Fcan01_16052</name>
</gene>
<accession>A0A226DWR8</accession>
<organism evidence="1 2">
    <name type="scientific">Folsomia candida</name>
    <name type="common">Springtail</name>
    <dbReference type="NCBI Taxonomy" id="158441"/>
    <lineage>
        <taxon>Eukaryota</taxon>
        <taxon>Metazoa</taxon>
        <taxon>Ecdysozoa</taxon>
        <taxon>Arthropoda</taxon>
        <taxon>Hexapoda</taxon>
        <taxon>Collembola</taxon>
        <taxon>Entomobryomorpha</taxon>
        <taxon>Isotomoidea</taxon>
        <taxon>Isotomidae</taxon>
        <taxon>Proisotominae</taxon>
        <taxon>Folsomia</taxon>
    </lineage>
</organism>
<dbReference type="CDD" id="cd01670">
    <property type="entry name" value="Death"/>
    <property type="match status" value="1"/>
</dbReference>
<sequence length="102" mass="11368">MFPTRDVAGRLIRDKKLTENLSGFATALSDDSWPEEVQVNENDKLNFIKEILQRWVTKNGMAATLSKLVELLLMAKLDGAAGIIQQGFGMYDKQLGPNPPFT</sequence>
<dbReference type="AlphaFoldDB" id="A0A226DWR8"/>
<evidence type="ECO:0000313" key="1">
    <source>
        <dbReference type="EMBL" id="OXA49703.1"/>
    </source>
</evidence>